<feature type="transmembrane region" description="Helical" evidence="1">
    <location>
        <begin position="6"/>
        <end position="28"/>
    </location>
</feature>
<feature type="transmembrane region" description="Helical" evidence="1">
    <location>
        <begin position="49"/>
        <end position="73"/>
    </location>
</feature>
<proteinExistence type="predicted"/>
<gene>
    <name evidence="2" type="ORF">TSPGSL018_28193</name>
</gene>
<sequence length="135" mass="14619">MAYMCFFVANSPLGVSGVIAVVVMGLQGSSCGKWDMSAKILETGQFDHFWDIISFAMNGIVFFFAGVASLNFMLRSGGVIYSLGFWPLLQFFSLTPAIYLAIFLVRIVGMMMVKPILSLLGSPLTGHSASSLSRT</sequence>
<keyword evidence="1" id="KW-0472">Membrane</keyword>
<dbReference type="AlphaFoldDB" id="A0A061QQL4"/>
<keyword evidence="1" id="KW-1133">Transmembrane helix</keyword>
<dbReference type="EMBL" id="GBEZ01026499">
    <property type="protein sequence ID" value="JAC60719.1"/>
    <property type="molecule type" value="Transcribed_RNA"/>
</dbReference>
<organism evidence="2">
    <name type="scientific">Tetraselmis sp. GSL018</name>
    <dbReference type="NCBI Taxonomy" id="582737"/>
    <lineage>
        <taxon>Eukaryota</taxon>
        <taxon>Viridiplantae</taxon>
        <taxon>Chlorophyta</taxon>
        <taxon>core chlorophytes</taxon>
        <taxon>Chlorodendrophyceae</taxon>
        <taxon>Chlorodendrales</taxon>
        <taxon>Chlorodendraceae</taxon>
        <taxon>Tetraselmis</taxon>
    </lineage>
</organism>
<evidence type="ECO:0000256" key="1">
    <source>
        <dbReference type="SAM" id="Phobius"/>
    </source>
</evidence>
<reference evidence="2" key="1">
    <citation type="submission" date="2014-05" db="EMBL/GenBank/DDBJ databases">
        <title>The transcriptome of the halophilic microalga Tetraselmis sp. GSL018 isolated from the Great Salt Lake, Utah.</title>
        <authorList>
            <person name="Jinkerson R.E."/>
            <person name="D'Adamo S."/>
            <person name="Posewitz M.C."/>
        </authorList>
    </citation>
    <scope>NUCLEOTIDE SEQUENCE</scope>
    <source>
        <strain evidence="2">GSL018</strain>
    </source>
</reference>
<accession>A0A061QQL4</accession>
<evidence type="ECO:0000313" key="2">
    <source>
        <dbReference type="EMBL" id="JAC60719.1"/>
    </source>
</evidence>
<keyword evidence="1" id="KW-0812">Transmembrane</keyword>
<name>A0A061QQL4_9CHLO</name>
<feature type="transmembrane region" description="Helical" evidence="1">
    <location>
        <begin position="85"/>
        <end position="108"/>
    </location>
</feature>
<protein>
    <submittedName>
        <fullName evidence="2">Salt overly sensitive 1</fullName>
    </submittedName>
</protein>